<dbReference type="EMBL" id="QEAM01000361">
    <property type="protein sequence ID" value="TPX40791.1"/>
    <property type="molecule type" value="Genomic_DNA"/>
</dbReference>
<accession>A0A507CNT2</accession>
<feature type="compositionally biased region" description="Polar residues" evidence="8">
    <location>
        <begin position="1569"/>
        <end position="1584"/>
    </location>
</feature>
<keyword evidence="3" id="KW-0808">Transferase</keyword>
<feature type="compositionally biased region" description="Polar residues" evidence="8">
    <location>
        <begin position="35"/>
        <end position="59"/>
    </location>
</feature>
<dbReference type="InterPro" id="IPR008271">
    <property type="entry name" value="Ser/Thr_kinase_AS"/>
</dbReference>
<evidence type="ECO:0000313" key="11">
    <source>
        <dbReference type="EMBL" id="TPX41780.1"/>
    </source>
</evidence>
<dbReference type="PANTHER" id="PTHR48016:SF32">
    <property type="entry name" value="MITOGEN-ACTIVATED PROTEIN KINASE KINASE KINASE 4"/>
    <property type="match status" value="1"/>
</dbReference>
<dbReference type="GO" id="GO:0005524">
    <property type="term" value="F:ATP binding"/>
    <property type="evidence" value="ECO:0007669"/>
    <property type="project" value="UniProtKB-UniRule"/>
</dbReference>
<feature type="compositionally biased region" description="Polar residues" evidence="8">
    <location>
        <begin position="1532"/>
        <end position="1561"/>
    </location>
</feature>
<feature type="domain" description="Protein kinase" evidence="9">
    <location>
        <begin position="1141"/>
        <end position="1405"/>
    </location>
</feature>
<dbReference type="Pfam" id="PF00069">
    <property type="entry name" value="Pkinase"/>
    <property type="match status" value="1"/>
</dbReference>
<dbReference type="InterPro" id="IPR017441">
    <property type="entry name" value="Protein_kinase_ATP_BS"/>
</dbReference>
<dbReference type="OrthoDB" id="1043025at2759"/>
<evidence type="ECO:0000259" key="9">
    <source>
        <dbReference type="PROSITE" id="PS50011"/>
    </source>
</evidence>
<feature type="region of interest" description="Disordered" evidence="8">
    <location>
        <begin position="186"/>
        <end position="261"/>
    </location>
</feature>
<dbReference type="SUPFAM" id="SSF56112">
    <property type="entry name" value="Protein kinase-like (PK-like)"/>
    <property type="match status" value="1"/>
</dbReference>
<dbReference type="Proteomes" id="UP000320475">
    <property type="component" value="Unassembled WGS sequence"/>
</dbReference>
<dbReference type="Gene3D" id="1.10.510.10">
    <property type="entry name" value="Transferase(Phosphotransferase) domain 1"/>
    <property type="match status" value="1"/>
</dbReference>
<comment type="similarity">
    <text evidence="1">Belongs to the protein kinase superfamily. STE Ser/Thr protein kinase family. MAP kinase kinase kinase subfamily.</text>
</comment>
<evidence type="ECO:0000256" key="8">
    <source>
        <dbReference type="SAM" id="MobiDB-lite"/>
    </source>
</evidence>
<evidence type="ECO:0000256" key="5">
    <source>
        <dbReference type="ARBA" id="ARBA00022777"/>
    </source>
</evidence>
<dbReference type="PROSITE" id="PS50011">
    <property type="entry name" value="PROTEIN_KINASE_DOM"/>
    <property type="match status" value="1"/>
</dbReference>
<dbReference type="InterPro" id="IPR000719">
    <property type="entry name" value="Prot_kinase_dom"/>
</dbReference>
<feature type="binding site" evidence="7">
    <location>
        <position position="1170"/>
    </location>
    <ligand>
        <name>ATP</name>
        <dbReference type="ChEBI" id="CHEBI:30616"/>
    </ligand>
</feature>
<evidence type="ECO:0000313" key="10">
    <source>
        <dbReference type="EMBL" id="TPX40791.1"/>
    </source>
</evidence>
<dbReference type="GO" id="GO:0038066">
    <property type="term" value="P:p38MAPK cascade"/>
    <property type="evidence" value="ECO:0007669"/>
    <property type="project" value="TreeGrafter"/>
</dbReference>
<dbReference type="PROSITE" id="PS00107">
    <property type="entry name" value="PROTEIN_KINASE_ATP"/>
    <property type="match status" value="1"/>
</dbReference>
<keyword evidence="12" id="KW-1185">Reference proteome</keyword>
<evidence type="ECO:0000256" key="3">
    <source>
        <dbReference type="ARBA" id="ARBA00022679"/>
    </source>
</evidence>
<feature type="region of interest" description="Disordered" evidence="8">
    <location>
        <begin position="28"/>
        <end position="65"/>
    </location>
</feature>
<evidence type="ECO:0000256" key="6">
    <source>
        <dbReference type="ARBA" id="ARBA00022840"/>
    </source>
</evidence>
<evidence type="ECO:0000313" key="13">
    <source>
        <dbReference type="Proteomes" id="UP000320475"/>
    </source>
</evidence>
<protein>
    <recommendedName>
        <fullName evidence="9">Protein kinase domain-containing protein</fullName>
    </recommendedName>
</protein>
<sequence>MLGQESFAIPMPLNRAASDGYLQISKSRFRERQPSVHSTASSTTTDEAYSTPEESFNGSPPSPHLTIYLQSSASPILQRKLFTDHFAHPDDDCSDCDDRQSRDFHLDPPRPSHRQKFLLYTQQQRTNSYLSLLAHDRGYQSDGSATPSQRLSVLSQQVHADNHCNNILRDPNQVVLIHNNRVPSPVSATSTLAPTTAGTSLDVSFPPSPKAHRTRNEELSFALFSSDDPPTPDSECPSTNTMNFPLTPSSPGPSSTPSAVSRASFTNIPSTLARSASSSTITTTSSVKEQRDRAEWVAMLSSVLSGEVVASEKVRLSTWLKSNDQLHIADDRNLLWLSIIAHLSKRNVDEERVKLDEKRAMVEKVLQDVMDFTIIQGTTSMYDQVATLLASVDRMESLYPSRHALIAQHPQYGSEALQYRLDALISWITISKSIRIKLAVIKQWTGCDLMEGSFEGENRLNRTEFVNMMLKDAAVKKVFTTGVLKTSNFLLNKAKNVMVEYTQVFKRLGLYMFTNELERLAAFPSDLMLEFLKARLAYGDALANLAGMVADQVIDDIGENLQLAISILQEAVKFYQPSNWWSPVNRLSSNYESHLLGTLKLYLKLLAVRTERSAESMLLPVAEQLEAQWDFAKTICHGIRGGAMECAVQFCTLEIQLLHYAVKQVEVAANRVGVNTGSSLKRVVKAHHRLLDDMRTSVWTVVRLLRLLSASISNSVEFEVLSHHYLINQLVLTGHALVQFTGISQSITDMVVFASPNTESGTTVANILDWCVADPAAEERPNEFGHYVVVLPISPQLLDWTGRLLSVVSYEVPETLLRAGHALVVAEGVGHVEDSRLRFENTAGESAVVCSEPRPFHCRPQQELRECRRALIKLLDRFKLVTGQLREQLRSLVASENTAVLPLHTNSRSFASDAIGDWFCFVAELGHKALRSMTYSKSSVTRALTSLLVELIGDWVDFCLRDCDSKSRRTLRWCLQALEFAEIVVATGRIDTLRGIEFSQLKASVARGMSLLIRHIDVQGLRFRVGANVIFDHRHNHGLDSPATLSADTPILPVNDFALESSSDDYLFESQRVIKTFDLDTSPSRKLTKSYTEILAKVEEQRERRESSWRLIGKVLDDASSERDRALKQILSDCPQFAVNWQQGKFLGGGSYGTVSVAINLDTSDLMAVKEIRFSDSKSLSTLEKSVREEMAVLRQLSHPNTVEYYGVEVRRDRLYIFMEYCPQSLSALLDHGRIEDERVLRVFVKQMLRGLEYLHSKGIVHRDIKPANLLIGSDGQIKYVDFGASKIYKSTKTIQNNSGNSSLVGTANYLAPEVITGDAAGIMGAQDIWSLGCCVLEMVTGQKPWNSLDNDWAVMYHIGISNCSPALPGPEVASRDCRDFLMKCFGRPASARPTAAQLMQHPWVANIDEEEYEITMTPTARAVSDSDDMGIIRGFSHRSSANVSITSSIEGPNHGGSGSHQRPPLFRNYPRRPSILFDDETPTTEIRGKKQPSSPLYNQTFEESFSDYESNRRFKKRVAQSLSLPVRAESILTSPTRGDSPSAANGSPKYQGNEKSPQSSNKRDHGNSRNTASPLYNSTSYEN</sequence>
<feature type="region of interest" description="Disordered" evidence="8">
    <location>
        <begin position="1444"/>
        <end position="1500"/>
    </location>
</feature>
<keyword evidence="6 7" id="KW-0067">ATP-binding</keyword>
<dbReference type="GO" id="GO:0004674">
    <property type="term" value="F:protein serine/threonine kinase activity"/>
    <property type="evidence" value="ECO:0007669"/>
    <property type="project" value="UniProtKB-KW"/>
</dbReference>
<organism evidence="10 13">
    <name type="scientific">Synchytrium endobioticum</name>
    <dbReference type="NCBI Taxonomy" id="286115"/>
    <lineage>
        <taxon>Eukaryota</taxon>
        <taxon>Fungi</taxon>
        <taxon>Fungi incertae sedis</taxon>
        <taxon>Chytridiomycota</taxon>
        <taxon>Chytridiomycota incertae sedis</taxon>
        <taxon>Chytridiomycetes</taxon>
        <taxon>Synchytriales</taxon>
        <taxon>Synchytriaceae</taxon>
        <taxon>Synchytrium</taxon>
    </lineage>
</organism>
<proteinExistence type="inferred from homology"/>
<evidence type="ECO:0000256" key="4">
    <source>
        <dbReference type="ARBA" id="ARBA00022741"/>
    </source>
</evidence>
<name>A0A507CNT2_9FUNG</name>
<comment type="caution">
    <text evidence="10">The sequence shown here is derived from an EMBL/GenBank/DDBJ whole genome shotgun (WGS) entry which is preliminary data.</text>
</comment>
<feature type="compositionally biased region" description="Low complexity" evidence="8">
    <location>
        <begin position="245"/>
        <end position="258"/>
    </location>
</feature>
<dbReference type="VEuPathDB" id="FungiDB:SeMB42_g05417"/>
<keyword evidence="2" id="KW-0723">Serine/threonine-protein kinase</keyword>
<dbReference type="STRING" id="286115.A0A507CNT2"/>
<keyword evidence="4 7" id="KW-0547">Nucleotide-binding</keyword>
<evidence type="ECO:0000256" key="1">
    <source>
        <dbReference type="ARBA" id="ARBA00006529"/>
    </source>
</evidence>
<feature type="compositionally biased region" description="Polar residues" evidence="8">
    <location>
        <begin position="186"/>
        <end position="202"/>
    </location>
</feature>
<dbReference type="EMBL" id="QEAN01000257">
    <property type="protein sequence ID" value="TPX41780.1"/>
    <property type="molecule type" value="Genomic_DNA"/>
</dbReference>
<dbReference type="SMART" id="SM00220">
    <property type="entry name" value="S_TKc"/>
    <property type="match status" value="1"/>
</dbReference>
<keyword evidence="5" id="KW-0418">Kinase</keyword>
<dbReference type="InterPro" id="IPR011009">
    <property type="entry name" value="Kinase-like_dom_sf"/>
</dbReference>
<dbReference type="Proteomes" id="UP000317494">
    <property type="component" value="Unassembled WGS sequence"/>
</dbReference>
<dbReference type="PANTHER" id="PTHR48016">
    <property type="entry name" value="MAP KINASE KINASE KINASE SSK2-RELATED-RELATED"/>
    <property type="match status" value="1"/>
</dbReference>
<feature type="region of interest" description="Disordered" evidence="8">
    <location>
        <begin position="1530"/>
        <end position="1584"/>
    </location>
</feature>
<dbReference type="InterPro" id="IPR050538">
    <property type="entry name" value="MAP_kinase_kinase_kinase"/>
</dbReference>
<reference evidence="12 13" key="1">
    <citation type="journal article" date="2019" name="Sci. Rep.">
        <title>Comparative genomics of chytrid fungi reveal insights into the obligate biotrophic and pathogenic lifestyle of Synchytrium endobioticum.</title>
        <authorList>
            <person name="van de Vossenberg B.T.L.H."/>
            <person name="Warris S."/>
            <person name="Nguyen H.D.T."/>
            <person name="van Gent-Pelzer M.P.E."/>
            <person name="Joly D.L."/>
            <person name="van de Geest H.C."/>
            <person name="Bonants P.J.M."/>
            <person name="Smith D.S."/>
            <person name="Levesque C.A."/>
            <person name="van der Lee T.A.J."/>
        </authorList>
    </citation>
    <scope>NUCLEOTIDE SEQUENCE [LARGE SCALE GENOMIC DNA]</scope>
    <source>
        <strain evidence="10 13">LEV6574</strain>
        <strain evidence="11 12">MB42</strain>
    </source>
</reference>
<dbReference type="PROSITE" id="PS00108">
    <property type="entry name" value="PROTEIN_KINASE_ST"/>
    <property type="match status" value="1"/>
</dbReference>
<gene>
    <name evidence="10" type="ORF">SeLEV6574_g06411</name>
    <name evidence="11" type="ORF">SeMB42_g05417</name>
</gene>
<evidence type="ECO:0000256" key="2">
    <source>
        <dbReference type="ARBA" id="ARBA00022527"/>
    </source>
</evidence>
<evidence type="ECO:0000256" key="7">
    <source>
        <dbReference type="PROSITE-ProRule" id="PRU10141"/>
    </source>
</evidence>
<evidence type="ECO:0000313" key="12">
    <source>
        <dbReference type="Proteomes" id="UP000317494"/>
    </source>
</evidence>